<evidence type="ECO:0000256" key="1">
    <source>
        <dbReference type="ARBA" id="ARBA00004906"/>
    </source>
</evidence>
<dbReference type="FunCoup" id="A0A6P7FD84">
    <property type="interactions" value="382"/>
</dbReference>
<comment type="similarity">
    <text evidence="5">Belongs to the fem-1 family.</text>
</comment>
<dbReference type="PROSITE" id="PS50297">
    <property type="entry name" value="ANK_REP_REGION"/>
    <property type="match status" value="4"/>
</dbReference>
<keyword evidence="3" id="KW-0833">Ubl conjugation pathway</keyword>
<organism evidence="8">
    <name type="scientific">Diabrotica virgifera virgifera</name>
    <name type="common">western corn rootworm</name>
    <dbReference type="NCBI Taxonomy" id="50390"/>
    <lineage>
        <taxon>Eukaryota</taxon>
        <taxon>Metazoa</taxon>
        <taxon>Ecdysozoa</taxon>
        <taxon>Arthropoda</taxon>
        <taxon>Hexapoda</taxon>
        <taxon>Insecta</taxon>
        <taxon>Pterygota</taxon>
        <taxon>Neoptera</taxon>
        <taxon>Endopterygota</taxon>
        <taxon>Coleoptera</taxon>
        <taxon>Polyphaga</taxon>
        <taxon>Cucujiformia</taxon>
        <taxon>Chrysomeloidea</taxon>
        <taxon>Chrysomelidae</taxon>
        <taxon>Galerucinae</taxon>
        <taxon>Diabroticina</taxon>
        <taxon>Diabroticites</taxon>
        <taxon>Diabrotica</taxon>
    </lineage>
</organism>
<dbReference type="InParanoid" id="A0A6P7FD84"/>
<evidence type="ECO:0000256" key="6">
    <source>
        <dbReference type="ARBA" id="ARBA00072197"/>
    </source>
</evidence>
<proteinExistence type="inferred from homology"/>
<evidence type="ECO:0000256" key="7">
    <source>
        <dbReference type="PROSITE-ProRule" id="PRU00023"/>
    </source>
</evidence>
<accession>A0A6P7FD84</accession>
<dbReference type="Gene3D" id="1.25.40.20">
    <property type="entry name" value="Ankyrin repeat-containing domain"/>
    <property type="match status" value="3"/>
</dbReference>
<gene>
    <name evidence="8" type="primary">LOC114327026</name>
</gene>
<comment type="pathway">
    <text evidence="1">Protein modification; protein ubiquitination.</text>
</comment>
<protein>
    <recommendedName>
        <fullName evidence="6">Protein fem-1 homolog B</fullName>
    </recommendedName>
</protein>
<feature type="repeat" description="ANK" evidence="7">
    <location>
        <begin position="97"/>
        <end position="129"/>
    </location>
</feature>
<keyword evidence="2" id="KW-0677">Repeat</keyword>
<dbReference type="PROSITE" id="PS50088">
    <property type="entry name" value="ANK_REPEAT"/>
    <property type="match status" value="4"/>
</dbReference>
<evidence type="ECO:0000313" key="8">
    <source>
        <dbReference type="RefSeq" id="XP_028131325.1"/>
    </source>
</evidence>
<evidence type="ECO:0000256" key="3">
    <source>
        <dbReference type="ARBA" id="ARBA00022786"/>
    </source>
</evidence>
<feature type="repeat" description="ANK" evidence="7">
    <location>
        <begin position="163"/>
        <end position="195"/>
    </location>
</feature>
<dbReference type="SUPFAM" id="SSF48403">
    <property type="entry name" value="Ankyrin repeat"/>
    <property type="match status" value="2"/>
</dbReference>
<dbReference type="Pfam" id="PF12796">
    <property type="entry name" value="Ank_2"/>
    <property type="match status" value="1"/>
</dbReference>
<keyword evidence="4 7" id="KW-0040">ANK repeat</keyword>
<dbReference type="PANTHER" id="PTHR24173">
    <property type="entry name" value="ANKYRIN REPEAT CONTAINING"/>
    <property type="match status" value="1"/>
</dbReference>
<feature type="repeat" description="ANK" evidence="7">
    <location>
        <begin position="130"/>
        <end position="162"/>
    </location>
</feature>
<dbReference type="AlphaFoldDB" id="A0A6P7FD84"/>
<dbReference type="InterPro" id="IPR002110">
    <property type="entry name" value="Ankyrin_rpt"/>
</dbReference>
<dbReference type="OrthoDB" id="4429489at2759"/>
<dbReference type="KEGG" id="dvv:114327026"/>
<dbReference type="Pfam" id="PF00023">
    <property type="entry name" value="Ank"/>
    <property type="match status" value="3"/>
</dbReference>
<evidence type="ECO:0000256" key="5">
    <source>
        <dbReference type="ARBA" id="ARBA00038500"/>
    </source>
</evidence>
<feature type="repeat" description="ANK" evidence="7">
    <location>
        <begin position="196"/>
        <end position="228"/>
    </location>
</feature>
<evidence type="ECO:0000256" key="4">
    <source>
        <dbReference type="ARBA" id="ARBA00023043"/>
    </source>
</evidence>
<sequence>MCTVKYEYIPDDHLINRIYFASKDGMSIALYTSIGGLDKNKVNELLNETVDDAGQRCTPLMIAAKKGHDKVVRSLLTNYEPNLEKEGIVRFDGYVIDGATALWCAAFAGHLSICKYLIKAGSDVNHGTKTDSTPLRAACFDGRLDIVQYLVHHKADINKANKYNNTCLMIASFKGHLEVVKFLLENGANVNERALCGGTALHFAAESDHVKVVKELLKYDAIFSTNEAGLTPIKSAAEKTKERVVEFLISREDITVEDRIEALELLGASFANDKENYDINKAYKYMLLSMRLRYSDPDNPIKKKIIKPIAAYENWIECQTVQDLLAISENHNSLHMEALTIRERILGTQNVEVPYSVIYRGAVFADNARFDRCIELWLHALRLHKKTNVSITKDLLRFAQVFCQMIHVGVTLPYNYLDEVLCSAIEELVKNRERLNKPVTHDGHDVITDNIENNITTILYLLTIITKTMKNFSEEIKHDMEKLVFSINRLNMTLRNGQSLLHLACSSDTPVDDFHITDICKFPCKETTKLLIQCGANVNAMDNERNTPLHIIVQYNKAVSDFITMHSIITDLIENGAHLDCVNKYNETALDISATGVAEIILKTQMKISLRCIAANAIKAYALTYRGQVPEALESFIELHGSGVKRKNK</sequence>
<evidence type="ECO:0000256" key="2">
    <source>
        <dbReference type="ARBA" id="ARBA00022737"/>
    </source>
</evidence>
<dbReference type="InterPro" id="IPR036770">
    <property type="entry name" value="Ankyrin_rpt-contain_sf"/>
</dbReference>
<dbReference type="PRINTS" id="PR01415">
    <property type="entry name" value="ANKYRIN"/>
</dbReference>
<reference evidence="8" key="1">
    <citation type="submission" date="2025-08" db="UniProtKB">
        <authorList>
            <consortium name="RefSeq"/>
        </authorList>
    </citation>
    <scope>IDENTIFICATION</scope>
    <source>
        <tissue evidence="8">Whole insect</tissue>
    </source>
</reference>
<dbReference type="RefSeq" id="XP_028131325.1">
    <property type="nucleotide sequence ID" value="XM_028275524.1"/>
</dbReference>
<name>A0A6P7FD84_DIAVI</name>
<dbReference type="SMART" id="SM00248">
    <property type="entry name" value="ANK"/>
    <property type="match status" value="8"/>
</dbReference>
<dbReference type="PANTHER" id="PTHR24173:SF78">
    <property type="entry name" value="PROTEIN FEM-1 HOMOLOG B"/>
    <property type="match status" value="1"/>
</dbReference>